<gene>
    <name evidence="3" type="ORF">BDZ94DRAFT_1262901</name>
</gene>
<proteinExistence type="predicted"/>
<dbReference type="PROSITE" id="PS50181">
    <property type="entry name" value="FBOX"/>
    <property type="match status" value="1"/>
</dbReference>
<dbReference type="AlphaFoldDB" id="A0A9P6CGZ3"/>
<protein>
    <recommendedName>
        <fullName evidence="2">F-box domain-containing protein</fullName>
    </recommendedName>
</protein>
<dbReference type="SUPFAM" id="SSF81383">
    <property type="entry name" value="F-box domain"/>
    <property type="match status" value="1"/>
</dbReference>
<dbReference type="Pfam" id="PF12937">
    <property type="entry name" value="F-box-like"/>
    <property type="match status" value="1"/>
</dbReference>
<dbReference type="Proteomes" id="UP000807353">
    <property type="component" value="Unassembled WGS sequence"/>
</dbReference>
<organism evidence="3 4">
    <name type="scientific">Collybia nuda</name>
    <dbReference type="NCBI Taxonomy" id="64659"/>
    <lineage>
        <taxon>Eukaryota</taxon>
        <taxon>Fungi</taxon>
        <taxon>Dikarya</taxon>
        <taxon>Basidiomycota</taxon>
        <taxon>Agaricomycotina</taxon>
        <taxon>Agaricomycetes</taxon>
        <taxon>Agaricomycetidae</taxon>
        <taxon>Agaricales</taxon>
        <taxon>Tricholomatineae</taxon>
        <taxon>Clitocybaceae</taxon>
        <taxon>Collybia</taxon>
    </lineage>
</organism>
<dbReference type="InterPro" id="IPR001810">
    <property type="entry name" value="F-box_dom"/>
</dbReference>
<feature type="region of interest" description="Disordered" evidence="1">
    <location>
        <begin position="1"/>
        <end position="23"/>
    </location>
</feature>
<reference evidence="3" key="1">
    <citation type="submission" date="2020-11" db="EMBL/GenBank/DDBJ databases">
        <authorList>
            <consortium name="DOE Joint Genome Institute"/>
            <person name="Ahrendt S."/>
            <person name="Riley R."/>
            <person name="Andreopoulos W."/>
            <person name="Labutti K."/>
            <person name="Pangilinan J."/>
            <person name="Ruiz-Duenas F.J."/>
            <person name="Barrasa J.M."/>
            <person name="Sanchez-Garcia M."/>
            <person name="Camarero S."/>
            <person name="Miyauchi S."/>
            <person name="Serrano A."/>
            <person name="Linde D."/>
            <person name="Babiker R."/>
            <person name="Drula E."/>
            <person name="Ayuso-Fernandez I."/>
            <person name="Pacheco R."/>
            <person name="Padilla G."/>
            <person name="Ferreira P."/>
            <person name="Barriuso J."/>
            <person name="Kellner H."/>
            <person name="Castanera R."/>
            <person name="Alfaro M."/>
            <person name="Ramirez L."/>
            <person name="Pisabarro A.G."/>
            <person name="Kuo A."/>
            <person name="Tritt A."/>
            <person name="Lipzen A."/>
            <person name="He G."/>
            <person name="Yan M."/>
            <person name="Ng V."/>
            <person name="Cullen D."/>
            <person name="Martin F."/>
            <person name="Rosso M.-N."/>
            <person name="Henrissat B."/>
            <person name="Hibbett D."/>
            <person name="Martinez A.T."/>
            <person name="Grigoriev I.V."/>
        </authorList>
    </citation>
    <scope>NUCLEOTIDE SEQUENCE</scope>
    <source>
        <strain evidence="3">CBS 247.69</strain>
    </source>
</reference>
<dbReference type="OrthoDB" id="2864564at2759"/>
<dbReference type="Gene3D" id="3.80.10.10">
    <property type="entry name" value="Ribonuclease Inhibitor"/>
    <property type="match status" value="1"/>
</dbReference>
<dbReference type="InterPro" id="IPR036047">
    <property type="entry name" value="F-box-like_dom_sf"/>
</dbReference>
<keyword evidence="4" id="KW-1185">Reference proteome</keyword>
<name>A0A9P6CGZ3_9AGAR</name>
<dbReference type="InterPro" id="IPR032675">
    <property type="entry name" value="LRR_dom_sf"/>
</dbReference>
<dbReference type="EMBL" id="MU150279">
    <property type="protein sequence ID" value="KAF9461755.1"/>
    <property type="molecule type" value="Genomic_DNA"/>
</dbReference>
<dbReference type="SUPFAM" id="SSF52047">
    <property type="entry name" value="RNI-like"/>
    <property type="match status" value="1"/>
</dbReference>
<dbReference type="CDD" id="cd09917">
    <property type="entry name" value="F-box_SF"/>
    <property type="match status" value="1"/>
</dbReference>
<accession>A0A9P6CGZ3</accession>
<comment type="caution">
    <text evidence="3">The sequence shown here is derived from an EMBL/GenBank/DDBJ whole genome shotgun (WGS) entry which is preliminary data.</text>
</comment>
<feature type="domain" description="F-box" evidence="2">
    <location>
        <begin position="35"/>
        <end position="83"/>
    </location>
</feature>
<sequence>MFVSVEGPVPQTRFDNYEPESEPTVGQAKQATSMNLHYDTLPPEIWLKIFPELPAQDLHASTLTCSSFRSMAQPLLFTIFDVSPFFLSYTANGRIHRPRKYLDRTLQRLRFYRSKHIAPAVKHCWISPYSRTGYPPRNHRDYLEPNLIIDAVIEALPAFVNLTKLSWHCTDFTADWWNAIHHLPIKSLWLNSCTISGEDLLPVPVKNLDLDQWAWEGEVTNRVSIHEELAPGVSTSILSLILHAEHIQNISVPREDTGYRILSAISDMATLTRLHSIRIPFAAIASPCFVPALIQCPTLEELRIFTATDDSPRDITIAEKLPSSCLPALSVYEGPSSHLLSFAAGRPLKSVSLWGLDESPALCDPTMLLETLLRFSVLNHTLENLQLSISRVTLDLLNLLASFPQLKTVSMESADNPPASPPTPPPAYSLRLSSKSPINILYILLQGVTLPPNLTKLRIATKLQNGNLDSPTQEREASKLIEGLAQTYPALTNVEIMYGTYWTGTYSARWSRLSSLSSTGPLGKLSFKEHRRTIVFPIAQVQSDTWRQEKDHGRSFVLFSAWIWLRQVLYRFL</sequence>
<evidence type="ECO:0000313" key="4">
    <source>
        <dbReference type="Proteomes" id="UP000807353"/>
    </source>
</evidence>
<evidence type="ECO:0000313" key="3">
    <source>
        <dbReference type="EMBL" id="KAF9461755.1"/>
    </source>
</evidence>
<evidence type="ECO:0000256" key="1">
    <source>
        <dbReference type="SAM" id="MobiDB-lite"/>
    </source>
</evidence>
<evidence type="ECO:0000259" key="2">
    <source>
        <dbReference type="PROSITE" id="PS50181"/>
    </source>
</evidence>